<evidence type="ECO:0000256" key="6">
    <source>
        <dbReference type="ARBA" id="ARBA00023237"/>
    </source>
</evidence>
<accession>A0A098YT58</accession>
<dbReference type="InterPro" id="IPR012910">
    <property type="entry name" value="Plug_dom"/>
</dbReference>
<keyword evidence="5 7" id="KW-0472">Membrane</keyword>
<gene>
    <name evidence="10" type="ORF">HMPREF9304_04030</name>
</gene>
<keyword evidence="6 7" id="KW-0998">Cell outer membrane</keyword>
<evidence type="ECO:0000256" key="7">
    <source>
        <dbReference type="PROSITE-ProRule" id="PRU01360"/>
    </source>
</evidence>
<evidence type="ECO:0000256" key="8">
    <source>
        <dbReference type="SAM" id="SignalP"/>
    </source>
</evidence>
<dbReference type="Proteomes" id="UP000029723">
    <property type="component" value="Unassembled WGS sequence"/>
</dbReference>
<feature type="domain" description="TonB-dependent receptor plug" evidence="9">
    <location>
        <begin position="120"/>
        <end position="245"/>
    </location>
</feature>
<feature type="signal peptide" evidence="8">
    <location>
        <begin position="1"/>
        <end position="21"/>
    </location>
</feature>
<dbReference type="Pfam" id="PF07715">
    <property type="entry name" value="Plug"/>
    <property type="match status" value="1"/>
</dbReference>
<evidence type="ECO:0000256" key="5">
    <source>
        <dbReference type="ARBA" id="ARBA00023136"/>
    </source>
</evidence>
<keyword evidence="2 7" id="KW-0813">Transport</keyword>
<dbReference type="InterPro" id="IPR008969">
    <property type="entry name" value="CarboxyPept-like_regulatory"/>
</dbReference>
<keyword evidence="4 7" id="KW-0812">Transmembrane</keyword>
<dbReference type="GO" id="GO:0009279">
    <property type="term" value="C:cell outer membrane"/>
    <property type="evidence" value="ECO:0007669"/>
    <property type="project" value="UniProtKB-SubCell"/>
</dbReference>
<dbReference type="NCBIfam" id="TIGR04057">
    <property type="entry name" value="SusC_RagA_signa"/>
    <property type="match status" value="1"/>
</dbReference>
<dbReference type="InterPro" id="IPR023996">
    <property type="entry name" value="TonB-dep_OMP_SusC/RagA"/>
</dbReference>
<evidence type="ECO:0000256" key="4">
    <source>
        <dbReference type="ARBA" id="ARBA00022692"/>
    </source>
</evidence>
<name>A0A098YT58_9BACT</name>
<organism evidence="10 11">
    <name type="scientific">Hoylesella timonensis S9-PR14</name>
    <dbReference type="NCBI Taxonomy" id="1401062"/>
    <lineage>
        <taxon>Bacteria</taxon>
        <taxon>Pseudomonadati</taxon>
        <taxon>Bacteroidota</taxon>
        <taxon>Bacteroidia</taxon>
        <taxon>Bacteroidales</taxon>
        <taxon>Prevotellaceae</taxon>
        <taxon>Hoylesella</taxon>
    </lineage>
</organism>
<sequence>MKKKTIYMLIALLACVLQVQAQERVITGVVLDGDLKDEPLIGATVGKGAGKVSTGTVTDYEGKFKLSVGKDTKAISVSYVGYTTQTISLKPGVNHYKIVLMPDAHSINEVVVTGYQRIDRRKLTASVTTVDISDKAVGAVKNIDQALAGQIAGLSTVNSSGAPGAPVKIRIRGTASINGTQEPLWVLDGIPLEGTDIPSMENLNDIDDMYQTSIAGINPSDIENITVLKDAAATAIYGARAANGVIVITTKKGKEGRPVINFSAKYTYSPKLNIDRLNLLNADEKVDLELGLLASDYTYREHKGEVANILKTLNEIETYKREGRNALSALAQTQINALRNIHTDWNDILFRHAMNQEYNASIAGGSNRSGYYTSVGYYDEQGNVKGVDNKRFNMTLKADYRINKMLKLGASVYANQRKQNSYLTDTNGFTNPVYYSRLANPYFLPFVEGKYHYDVNVQGKEDSSLDFNIFEERENTSHKRTDRSLMAIFDGELQFTPDLKLTSQFGLQYDNYSLEKYAGENSFAMRKEHFNATYAYKDGKRSYLPEGGMHKTTSYNSLQWTWKALLEYAHRFNKVHDVELLAGTEVRHINSSSVYSAAYGYDARTLTTHPVIFPNETTAESRPLHRENQAVNAYVSWFATGSYTLFYRYTLGGSVRFDGSDVFGVAKKYRYLPLYSVSGLWRVHQERFAKKAKWLSNLSLRASYGIQGNIDKNTSPYLIGFYDKTSILPGKGEQMIKAETAPNPDLRWEKTKNVNFGVDLGLWNNAITLSADYYYRRSSDLIGMRMLPQETGFSATTINWASMENSGWEIALGSRNIYTKNFKWTTNLNLGFNTNKILNESVAENSTYPSREGYPVGALFAYKTAGLDKDGYPLFVNKEGNKVTVAELLKLNNAGASTLSASEQRALYTYMGSTDPKVSGGFINHFEYKDWQLGINFIFNLGMKVRVQPSYNPTTYDRGLNVNRDILQRWTPNNNQTAFPKLMTKDVRVPEHIQYSEYNTYSMLDTWVKDRSYMRLQSLRLGYKLPSKWLNKVGVTNASLSLEGRNLFVVATDYTNYLDPETMGNPFAQPMAKSVIFGLNMNF</sequence>
<reference evidence="10 11" key="1">
    <citation type="submission" date="2014-07" db="EMBL/GenBank/DDBJ databases">
        <authorList>
            <person name="McCorrison J."/>
            <person name="Sanka R."/>
            <person name="Torralba M."/>
            <person name="Gillis M."/>
            <person name="Haft D.H."/>
            <person name="Methe B."/>
            <person name="Sutton G."/>
            <person name="Nelson K.E."/>
        </authorList>
    </citation>
    <scope>NUCLEOTIDE SEQUENCE [LARGE SCALE GENOMIC DNA]</scope>
    <source>
        <strain evidence="10 11">S9-PR14</strain>
    </source>
</reference>
<dbReference type="SUPFAM" id="SSF49464">
    <property type="entry name" value="Carboxypeptidase regulatory domain-like"/>
    <property type="match status" value="1"/>
</dbReference>
<evidence type="ECO:0000259" key="9">
    <source>
        <dbReference type="Pfam" id="PF07715"/>
    </source>
</evidence>
<dbReference type="AlphaFoldDB" id="A0A098YT58"/>
<dbReference type="InterPro" id="IPR036942">
    <property type="entry name" value="Beta-barrel_TonB_sf"/>
</dbReference>
<comment type="subcellular location">
    <subcellularLocation>
        <location evidence="1 7">Cell outer membrane</location>
        <topology evidence="1 7">Multi-pass membrane protein</topology>
    </subcellularLocation>
</comment>
<evidence type="ECO:0000256" key="2">
    <source>
        <dbReference type="ARBA" id="ARBA00022448"/>
    </source>
</evidence>
<dbReference type="Gene3D" id="2.170.130.10">
    <property type="entry name" value="TonB-dependent receptor, plug domain"/>
    <property type="match status" value="1"/>
</dbReference>
<keyword evidence="3 7" id="KW-1134">Transmembrane beta strand</keyword>
<dbReference type="InterPro" id="IPR023997">
    <property type="entry name" value="TonB-dep_OMP_SusC/RagA_CS"/>
</dbReference>
<proteinExistence type="inferred from homology"/>
<protein>
    <submittedName>
        <fullName evidence="10">Membrane protein</fullName>
    </submittedName>
</protein>
<dbReference type="Gene3D" id="2.40.170.20">
    <property type="entry name" value="TonB-dependent receptor, beta-barrel domain"/>
    <property type="match status" value="1"/>
</dbReference>
<dbReference type="PROSITE" id="PS52016">
    <property type="entry name" value="TONB_DEPENDENT_REC_3"/>
    <property type="match status" value="1"/>
</dbReference>
<dbReference type="RefSeq" id="WP_036926601.1">
    <property type="nucleotide sequence ID" value="NZ_JRPQ01000068.1"/>
</dbReference>
<evidence type="ECO:0000313" key="10">
    <source>
        <dbReference type="EMBL" id="KGI22487.1"/>
    </source>
</evidence>
<comment type="similarity">
    <text evidence="7">Belongs to the TonB-dependent receptor family.</text>
</comment>
<dbReference type="PROSITE" id="PS51257">
    <property type="entry name" value="PROKAR_LIPOPROTEIN"/>
    <property type="match status" value="1"/>
</dbReference>
<dbReference type="SUPFAM" id="SSF56935">
    <property type="entry name" value="Porins"/>
    <property type="match status" value="1"/>
</dbReference>
<dbReference type="InterPro" id="IPR039426">
    <property type="entry name" value="TonB-dep_rcpt-like"/>
</dbReference>
<evidence type="ECO:0000256" key="3">
    <source>
        <dbReference type="ARBA" id="ARBA00022452"/>
    </source>
</evidence>
<dbReference type="OrthoDB" id="9768177at2"/>
<dbReference type="Pfam" id="PF13715">
    <property type="entry name" value="CarbopepD_reg_2"/>
    <property type="match status" value="1"/>
</dbReference>
<evidence type="ECO:0000313" key="11">
    <source>
        <dbReference type="Proteomes" id="UP000029723"/>
    </source>
</evidence>
<dbReference type="EMBL" id="JRPQ01000068">
    <property type="protein sequence ID" value="KGI22487.1"/>
    <property type="molecule type" value="Genomic_DNA"/>
</dbReference>
<dbReference type="NCBIfam" id="TIGR04056">
    <property type="entry name" value="OMP_RagA_SusC"/>
    <property type="match status" value="1"/>
</dbReference>
<dbReference type="InterPro" id="IPR037066">
    <property type="entry name" value="Plug_dom_sf"/>
</dbReference>
<keyword evidence="8" id="KW-0732">Signal</keyword>
<feature type="chain" id="PRO_5001951461" evidence="8">
    <location>
        <begin position="22"/>
        <end position="1083"/>
    </location>
</feature>
<comment type="caution">
    <text evidence="10">The sequence shown here is derived from an EMBL/GenBank/DDBJ whole genome shotgun (WGS) entry which is preliminary data.</text>
</comment>
<evidence type="ECO:0000256" key="1">
    <source>
        <dbReference type="ARBA" id="ARBA00004571"/>
    </source>
</evidence>